<evidence type="ECO:0000256" key="2">
    <source>
        <dbReference type="SAM" id="Phobius"/>
    </source>
</evidence>
<evidence type="ECO:0000313" key="3">
    <source>
        <dbReference type="EMBL" id="KAK4209122.1"/>
    </source>
</evidence>
<comment type="caution">
    <text evidence="3">The sequence shown here is derived from an EMBL/GenBank/DDBJ whole genome shotgun (WGS) entry which is preliminary data.</text>
</comment>
<feature type="transmembrane region" description="Helical" evidence="2">
    <location>
        <begin position="205"/>
        <end position="227"/>
    </location>
</feature>
<gene>
    <name evidence="3" type="ORF">QBC37DRAFT_430812</name>
</gene>
<dbReference type="AlphaFoldDB" id="A0AAN7B3Y8"/>
<dbReference type="PANTHER" id="PTHR38122:SF1">
    <property type="entry name" value="GLYCOPROTEIN X"/>
    <property type="match status" value="1"/>
</dbReference>
<sequence>MIARVKLNHARDETTVPAPCYDDCNNAYLEAQKTGKTSALCEPDSSFNKLYHTCMSCLDSEGDPKAQAKGKAYLGPKFQDFIDYCQGPSTAPVFETTITVNPVFESIITVIPGVTVSASFYTTLTTTAWIPRTLSDNSTSSEIVTVKIPLETLDRGFVDDSRTSIPNSSYAGTRTTSATDSSSQTKGSDPQASGDTGSNLPSTTIVGISIGVAVAVLILAVLGWMCHIGRRKRRARRALQLAEHSETKAQLHGDSLVSYTHTEAHEIDSRSINSPVEIGDGPGCFELDSCMVCPELESTTGKTTT</sequence>
<reference evidence="3" key="2">
    <citation type="submission" date="2023-05" db="EMBL/GenBank/DDBJ databases">
        <authorList>
            <consortium name="Lawrence Berkeley National Laboratory"/>
            <person name="Steindorff A."/>
            <person name="Hensen N."/>
            <person name="Bonometti L."/>
            <person name="Westerberg I."/>
            <person name="Brannstrom I.O."/>
            <person name="Guillou S."/>
            <person name="Cros-Aarteil S."/>
            <person name="Calhoun S."/>
            <person name="Haridas S."/>
            <person name="Kuo A."/>
            <person name="Mondo S."/>
            <person name="Pangilinan J."/>
            <person name="Riley R."/>
            <person name="Labutti K."/>
            <person name="Andreopoulos B."/>
            <person name="Lipzen A."/>
            <person name="Chen C."/>
            <person name="Yanf M."/>
            <person name="Daum C."/>
            <person name="Ng V."/>
            <person name="Clum A."/>
            <person name="Ohm R."/>
            <person name="Martin F."/>
            <person name="Silar P."/>
            <person name="Natvig D."/>
            <person name="Lalanne C."/>
            <person name="Gautier V."/>
            <person name="Ament-Velasquez S.L."/>
            <person name="Kruys A."/>
            <person name="Hutchinson M.I."/>
            <person name="Powell A.J."/>
            <person name="Barry K."/>
            <person name="Miller A.N."/>
            <person name="Grigoriev I.V."/>
            <person name="Debuchy R."/>
            <person name="Gladieux P."/>
            <person name="Thoren M.H."/>
            <person name="Johannesson H."/>
        </authorList>
    </citation>
    <scope>NUCLEOTIDE SEQUENCE</scope>
    <source>
        <strain evidence="3">PSN293</strain>
    </source>
</reference>
<proteinExistence type="predicted"/>
<organism evidence="3 4">
    <name type="scientific">Rhypophila decipiens</name>
    <dbReference type="NCBI Taxonomy" id="261697"/>
    <lineage>
        <taxon>Eukaryota</taxon>
        <taxon>Fungi</taxon>
        <taxon>Dikarya</taxon>
        <taxon>Ascomycota</taxon>
        <taxon>Pezizomycotina</taxon>
        <taxon>Sordariomycetes</taxon>
        <taxon>Sordariomycetidae</taxon>
        <taxon>Sordariales</taxon>
        <taxon>Naviculisporaceae</taxon>
        <taxon>Rhypophila</taxon>
    </lineage>
</organism>
<dbReference type="Proteomes" id="UP001301769">
    <property type="component" value="Unassembled WGS sequence"/>
</dbReference>
<keyword evidence="2" id="KW-0472">Membrane</keyword>
<protein>
    <submittedName>
        <fullName evidence="3">Uncharacterized protein</fullName>
    </submittedName>
</protein>
<evidence type="ECO:0000256" key="1">
    <source>
        <dbReference type="SAM" id="MobiDB-lite"/>
    </source>
</evidence>
<dbReference type="EMBL" id="MU858215">
    <property type="protein sequence ID" value="KAK4209122.1"/>
    <property type="molecule type" value="Genomic_DNA"/>
</dbReference>
<keyword evidence="2" id="KW-0812">Transmembrane</keyword>
<keyword evidence="4" id="KW-1185">Reference proteome</keyword>
<name>A0AAN7B3Y8_9PEZI</name>
<reference evidence="3" key="1">
    <citation type="journal article" date="2023" name="Mol. Phylogenet. Evol.">
        <title>Genome-scale phylogeny and comparative genomics of the fungal order Sordariales.</title>
        <authorList>
            <person name="Hensen N."/>
            <person name="Bonometti L."/>
            <person name="Westerberg I."/>
            <person name="Brannstrom I.O."/>
            <person name="Guillou S."/>
            <person name="Cros-Aarteil S."/>
            <person name="Calhoun S."/>
            <person name="Haridas S."/>
            <person name="Kuo A."/>
            <person name="Mondo S."/>
            <person name="Pangilinan J."/>
            <person name="Riley R."/>
            <person name="LaButti K."/>
            <person name="Andreopoulos B."/>
            <person name="Lipzen A."/>
            <person name="Chen C."/>
            <person name="Yan M."/>
            <person name="Daum C."/>
            <person name="Ng V."/>
            <person name="Clum A."/>
            <person name="Steindorff A."/>
            <person name="Ohm R.A."/>
            <person name="Martin F."/>
            <person name="Silar P."/>
            <person name="Natvig D.O."/>
            <person name="Lalanne C."/>
            <person name="Gautier V."/>
            <person name="Ament-Velasquez S.L."/>
            <person name="Kruys A."/>
            <person name="Hutchinson M.I."/>
            <person name="Powell A.J."/>
            <person name="Barry K."/>
            <person name="Miller A.N."/>
            <person name="Grigoriev I.V."/>
            <person name="Debuchy R."/>
            <person name="Gladieux P."/>
            <person name="Hiltunen Thoren M."/>
            <person name="Johannesson H."/>
        </authorList>
    </citation>
    <scope>NUCLEOTIDE SEQUENCE</scope>
    <source>
        <strain evidence="3">PSN293</strain>
    </source>
</reference>
<evidence type="ECO:0000313" key="4">
    <source>
        <dbReference type="Proteomes" id="UP001301769"/>
    </source>
</evidence>
<accession>A0AAN7B3Y8</accession>
<dbReference type="PANTHER" id="PTHR38122">
    <property type="entry name" value="GLYCOPROTEIN X"/>
    <property type="match status" value="1"/>
</dbReference>
<keyword evidence="2" id="KW-1133">Transmembrane helix</keyword>
<feature type="region of interest" description="Disordered" evidence="1">
    <location>
        <begin position="164"/>
        <end position="200"/>
    </location>
</feature>